<feature type="compositionally biased region" description="Basic and acidic residues" evidence="1">
    <location>
        <begin position="18"/>
        <end position="30"/>
    </location>
</feature>
<accession>A0AAE8SFW8</accession>
<gene>
    <name evidence="2" type="ORF">FTOL_04204</name>
</gene>
<evidence type="ECO:0000313" key="3">
    <source>
        <dbReference type="Proteomes" id="UP001187734"/>
    </source>
</evidence>
<reference evidence="2" key="1">
    <citation type="submission" date="2018-03" db="EMBL/GenBank/DDBJ databases">
        <authorList>
            <person name="Guldener U."/>
        </authorList>
    </citation>
    <scope>NUCLEOTIDE SEQUENCE</scope>
</reference>
<feature type="region of interest" description="Disordered" evidence="1">
    <location>
        <begin position="1"/>
        <end position="30"/>
    </location>
</feature>
<proteinExistence type="predicted"/>
<dbReference type="AlphaFoldDB" id="A0AAE8SFW8"/>
<dbReference type="EMBL" id="ONZP01000126">
    <property type="protein sequence ID" value="SPJ74473.1"/>
    <property type="molecule type" value="Genomic_DNA"/>
</dbReference>
<organism evidence="2 3">
    <name type="scientific">Fusarium torulosum</name>
    <dbReference type="NCBI Taxonomy" id="33205"/>
    <lineage>
        <taxon>Eukaryota</taxon>
        <taxon>Fungi</taxon>
        <taxon>Dikarya</taxon>
        <taxon>Ascomycota</taxon>
        <taxon>Pezizomycotina</taxon>
        <taxon>Sordariomycetes</taxon>
        <taxon>Hypocreomycetidae</taxon>
        <taxon>Hypocreales</taxon>
        <taxon>Nectriaceae</taxon>
        <taxon>Fusarium</taxon>
    </lineage>
</organism>
<feature type="compositionally biased region" description="Polar residues" evidence="1">
    <location>
        <begin position="1"/>
        <end position="17"/>
    </location>
</feature>
<comment type="caution">
    <text evidence="2">The sequence shown here is derived from an EMBL/GenBank/DDBJ whole genome shotgun (WGS) entry which is preliminary data.</text>
</comment>
<evidence type="ECO:0000313" key="2">
    <source>
        <dbReference type="EMBL" id="SPJ74473.1"/>
    </source>
</evidence>
<name>A0AAE8SFW8_9HYPO</name>
<sequence>MKNGNAQQTFAAQPSSNSEDKQDAELEDKDLPQRELIKRLGGNLLKSILEVMEKLLQAIVIVVAKIVSAVKGIGNVKLPERFITRFYR</sequence>
<protein>
    <submittedName>
        <fullName evidence="2">Uncharacterized protein</fullName>
    </submittedName>
</protein>
<dbReference type="Proteomes" id="UP001187734">
    <property type="component" value="Unassembled WGS sequence"/>
</dbReference>
<evidence type="ECO:0000256" key="1">
    <source>
        <dbReference type="SAM" id="MobiDB-lite"/>
    </source>
</evidence>
<keyword evidence="3" id="KW-1185">Reference proteome</keyword>